<dbReference type="OMA" id="FKQTPVY"/>
<proteinExistence type="predicted"/>
<dbReference type="Proteomes" id="UP000583929">
    <property type="component" value="Unassembled WGS sequence"/>
</dbReference>
<accession>A0A7J6H2K0</accession>
<evidence type="ECO:0000313" key="4">
    <source>
        <dbReference type="Proteomes" id="UP000583929"/>
    </source>
</evidence>
<reference evidence="3 4" key="1">
    <citation type="journal article" date="2020" name="bioRxiv">
        <title>Sequence and annotation of 42 cannabis genomes reveals extensive copy number variation in cannabinoid synthesis and pathogen resistance genes.</title>
        <authorList>
            <person name="Mckernan K.J."/>
            <person name="Helbert Y."/>
            <person name="Kane L.T."/>
            <person name="Ebling H."/>
            <person name="Zhang L."/>
            <person name="Liu B."/>
            <person name="Eaton Z."/>
            <person name="Mclaughlin S."/>
            <person name="Kingan S."/>
            <person name="Baybayan P."/>
            <person name="Concepcion G."/>
            <person name="Jordan M."/>
            <person name="Riva A."/>
            <person name="Barbazuk W."/>
            <person name="Harkins T."/>
        </authorList>
    </citation>
    <scope>NUCLEOTIDE SEQUENCE [LARGE SCALE GENOMIC DNA]</scope>
    <source>
        <strain evidence="4">cv. Jamaican Lion 4</strain>
        <tissue evidence="3">Leaf</tissue>
    </source>
</reference>
<keyword evidence="2" id="KW-0812">Transmembrane</keyword>
<dbReference type="EMBL" id="JAATIQ010000067">
    <property type="protein sequence ID" value="KAF4389427.1"/>
    <property type="molecule type" value="Genomic_DNA"/>
</dbReference>
<keyword evidence="2" id="KW-1133">Transmembrane helix</keyword>
<comment type="caution">
    <text evidence="3">The sequence shown here is derived from an EMBL/GenBank/DDBJ whole genome shotgun (WGS) entry which is preliminary data.</text>
</comment>
<dbReference type="AlphaFoldDB" id="A0A7J6H2K0"/>
<dbReference type="PANTHER" id="PTHR36004">
    <property type="entry name" value="AT-RICH INTERACTIVE DOMAIN PROTEIN"/>
    <property type="match status" value="1"/>
</dbReference>
<evidence type="ECO:0000256" key="1">
    <source>
        <dbReference type="SAM" id="MobiDB-lite"/>
    </source>
</evidence>
<keyword evidence="2" id="KW-0472">Membrane</keyword>
<feature type="region of interest" description="Disordered" evidence="1">
    <location>
        <begin position="68"/>
        <end position="88"/>
    </location>
</feature>
<dbReference type="OrthoDB" id="2013508at2759"/>
<protein>
    <submittedName>
        <fullName evidence="3">Uncharacterized protein</fullName>
    </submittedName>
</protein>
<organism evidence="3 4">
    <name type="scientific">Cannabis sativa</name>
    <name type="common">Hemp</name>
    <name type="synonym">Marijuana</name>
    <dbReference type="NCBI Taxonomy" id="3483"/>
    <lineage>
        <taxon>Eukaryota</taxon>
        <taxon>Viridiplantae</taxon>
        <taxon>Streptophyta</taxon>
        <taxon>Embryophyta</taxon>
        <taxon>Tracheophyta</taxon>
        <taxon>Spermatophyta</taxon>
        <taxon>Magnoliopsida</taxon>
        <taxon>eudicotyledons</taxon>
        <taxon>Gunneridae</taxon>
        <taxon>Pentapetalae</taxon>
        <taxon>rosids</taxon>
        <taxon>fabids</taxon>
        <taxon>Rosales</taxon>
        <taxon>Cannabaceae</taxon>
        <taxon>Cannabis</taxon>
    </lineage>
</organism>
<gene>
    <name evidence="3" type="ORF">G4B88_006486</name>
</gene>
<accession>A0A803PP26</accession>
<dbReference type="PANTHER" id="PTHR36004:SF1">
    <property type="entry name" value="AT-RICH INTERACTIVE DOMAIN PROTEIN"/>
    <property type="match status" value="1"/>
</dbReference>
<evidence type="ECO:0000256" key="2">
    <source>
        <dbReference type="SAM" id="Phobius"/>
    </source>
</evidence>
<evidence type="ECO:0000313" key="3">
    <source>
        <dbReference type="EMBL" id="KAF4389427.1"/>
    </source>
</evidence>
<keyword evidence="4" id="KW-1185">Reference proteome</keyword>
<sequence>MLSYLFPHPLMALTIPNGGGGTSGASIIFSGNPTKNPNYTHFPIRRHLIFPHSSRNLHVAVSAKKFSSRSGRVDGNKNRRSTTTTRDQELEEINRTADLQMGLLENAAATGSAVNGVDDGYFLPKLPGEEKDFWEGEQWDWLGFLVEYLWAFGIVFSLVACGVAVSTYNEGATDFKNTPVYKESVQSQELLEEPDASNPDVFESNPTEVAPNLE</sequence>
<feature type="transmembrane region" description="Helical" evidence="2">
    <location>
        <begin position="148"/>
        <end position="168"/>
    </location>
</feature>
<feature type="region of interest" description="Disordered" evidence="1">
    <location>
        <begin position="186"/>
        <end position="214"/>
    </location>
</feature>
<name>A0A7J6H2K0_CANSA</name>